<organism evidence="2 3">
    <name type="scientific">Hyunsoonleella flava</name>
    <dbReference type="NCBI Taxonomy" id="2527939"/>
    <lineage>
        <taxon>Bacteria</taxon>
        <taxon>Pseudomonadati</taxon>
        <taxon>Bacteroidota</taxon>
        <taxon>Flavobacteriia</taxon>
        <taxon>Flavobacteriales</taxon>
        <taxon>Flavobacteriaceae</taxon>
    </lineage>
</organism>
<dbReference type="AlphaFoldDB" id="A0A4Q9FGN6"/>
<dbReference type="Gene3D" id="3.40.250.10">
    <property type="entry name" value="Rhodanese-like domain"/>
    <property type="match status" value="1"/>
</dbReference>
<evidence type="ECO:0000259" key="1">
    <source>
        <dbReference type="PROSITE" id="PS50206"/>
    </source>
</evidence>
<accession>A0A4Q9FGN6</accession>
<sequence>MKYSLILLSAIFTLAGCISSNDNSVVLKPETFKSKIETREVQLIDVRTPKEFNSGHIKNAVNINYFSENFQDSLRLLQIKSPVFVYCRSGKRSSKSVAAFKAVGFDSIYQLAGGLLKWQSLDFEIEKKQKK</sequence>
<dbReference type="InterPro" id="IPR036873">
    <property type="entry name" value="Rhodanese-like_dom_sf"/>
</dbReference>
<protein>
    <submittedName>
        <fullName evidence="2">Rhodanese-like domain-containing protein</fullName>
    </submittedName>
</protein>
<dbReference type="SMART" id="SM00450">
    <property type="entry name" value="RHOD"/>
    <property type="match status" value="1"/>
</dbReference>
<feature type="domain" description="Rhodanese" evidence="1">
    <location>
        <begin position="37"/>
        <end position="127"/>
    </location>
</feature>
<proteinExistence type="predicted"/>
<dbReference type="PROSITE" id="PS50206">
    <property type="entry name" value="RHODANESE_3"/>
    <property type="match status" value="1"/>
</dbReference>
<dbReference type="Pfam" id="PF00581">
    <property type="entry name" value="Rhodanese"/>
    <property type="match status" value="1"/>
</dbReference>
<comment type="caution">
    <text evidence="2">The sequence shown here is derived from an EMBL/GenBank/DDBJ whole genome shotgun (WGS) entry which is preliminary data.</text>
</comment>
<dbReference type="InterPro" id="IPR052367">
    <property type="entry name" value="Thiosulfate_ST/Rhodanese-like"/>
</dbReference>
<gene>
    <name evidence="2" type="ORF">EYD45_04795</name>
</gene>
<dbReference type="PANTHER" id="PTHR45431">
    <property type="entry name" value="RHODANESE-LIKE DOMAIN-CONTAINING PROTEIN 15, CHLOROPLASTIC"/>
    <property type="match status" value="1"/>
</dbReference>
<dbReference type="CDD" id="cd00158">
    <property type="entry name" value="RHOD"/>
    <property type="match status" value="1"/>
</dbReference>
<dbReference type="InterPro" id="IPR001763">
    <property type="entry name" value="Rhodanese-like_dom"/>
</dbReference>
<dbReference type="PANTHER" id="PTHR45431:SF3">
    <property type="entry name" value="RHODANESE-LIKE DOMAIN-CONTAINING PROTEIN 15, CHLOROPLASTIC"/>
    <property type="match status" value="1"/>
</dbReference>
<name>A0A4Q9FGN6_9FLAO</name>
<dbReference type="OrthoDB" id="9808735at2"/>
<dbReference type="RefSeq" id="WP_130963213.1">
    <property type="nucleotide sequence ID" value="NZ_SIRT01000002.1"/>
</dbReference>
<dbReference type="PROSITE" id="PS51257">
    <property type="entry name" value="PROKAR_LIPOPROTEIN"/>
    <property type="match status" value="1"/>
</dbReference>
<dbReference type="EMBL" id="SIRT01000002">
    <property type="protein sequence ID" value="TBN05596.1"/>
    <property type="molecule type" value="Genomic_DNA"/>
</dbReference>
<keyword evidence="3" id="KW-1185">Reference proteome</keyword>
<dbReference type="SUPFAM" id="SSF52821">
    <property type="entry name" value="Rhodanese/Cell cycle control phosphatase"/>
    <property type="match status" value="1"/>
</dbReference>
<reference evidence="2 3" key="1">
    <citation type="submission" date="2019-02" db="EMBL/GenBank/DDBJ databases">
        <title>Hyunsoonleella sp., isolated from marine sediment.</title>
        <authorList>
            <person name="Liu B.-T."/>
        </authorList>
    </citation>
    <scope>NUCLEOTIDE SEQUENCE [LARGE SCALE GENOMIC DNA]</scope>
    <source>
        <strain evidence="2 3">T58</strain>
    </source>
</reference>
<evidence type="ECO:0000313" key="2">
    <source>
        <dbReference type="EMBL" id="TBN05596.1"/>
    </source>
</evidence>
<dbReference type="Proteomes" id="UP000291142">
    <property type="component" value="Unassembled WGS sequence"/>
</dbReference>
<evidence type="ECO:0000313" key="3">
    <source>
        <dbReference type="Proteomes" id="UP000291142"/>
    </source>
</evidence>